<dbReference type="AlphaFoldDB" id="A0A972FTA4"/>
<dbReference type="Gene3D" id="1.20.1420.20">
    <property type="entry name" value="M75 peptidase, HXXE motif"/>
    <property type="match status" value="1"/>
</dbReference>
<name>A0A972FTA4_9FLAO</name>
<dbReference type="InterPro" id="IPR018976">
    <property type="entry name" value="Imelysin-like"/>
</dbReference>
<dbReference type="CDD" id="cd14657">
    <property type="entry name" value="Imelysin_IrpA-like"/>
    <property type="match status" value="1"/>
</dbReference>
<feature type="signal peptide" evidence="3">
    <location>
        <begin position="1"/>
        <end position="19"/>
    </location>
</feature>
<dbReference type="EMBL" id="JAAMPU010000104">
    <property type="protein sequence ID" value="NMH28088.1"/>
    <property type="molecule type" value="Genomic_DNA"/>
</dbReference>
<keyword evidence="2 3" id="KW-0732">Signal</keyword>
<dbReference type="PROSITE" id="PS51257">
    <property type="entry name" value="PROKAR_LIPOPROTEIN"/>
    <property type="match status" value="1"/>
</dbReference>
<accession>A0A972FTA4</accession>
<feature type="domain" description="Imelysin-like" evidence="4">
    <location>
        <begin position="46"/>
        <end position="371"/>
    </location>
</feature>
<dbReference type="Proteomes" id="UP000712080">
    <property type="component" value="Unassembled WGS sequence"/>
</dbReference>
<comment type="subcellular location">
    <subcellularLocation>
        <location evidence="1">Cell envelope</location>
    </subcellularLocation>
</comment>
<evidence type="ECO:0000256" key="1">
    <source>
        <dbReference type="ARBA" id="ARBA00004196"/>
    </source>
</evidence>
<comment type="caution">
    <text evidence="5">The sequence shown here is derived from an EMBL/GenBank/DDBJ whole genome shotgun (WGS) entry which is preliminary data.</text>
</comment>
<proteinExistence type="predicted"/>
<gene>
    <name evidence="5" type="ORF">G6047_08590</name>
</gene>
<dbReference type="InterPro" id="IPR038352">
    <property type="entry name" value="Imelysin_sf"/>
</dbReference>
<evidence type="ECO:0000256" key="2">
    <source>
        <dbReference type="ARBA" id="ARBA00022729"/>
    </source>
</evidence>
<evidence type="ECO:0000256" key="3">
    <source>
        <dbReference type="SAM" id="SignalP"/>
    </source>
</evidence>
<feature type="chain" id="PRO_5036850126" description="Imelysin-like domain-containing protein" evidence="3">
    <location>
        <begin position="20"/>
        <end position="389"/>
    </location>
</feature>
<evidence type="ECO:0000313" key="6">
    <source>
        <dbReference type="Proteomes" id="UP000712080"/>
    </source>
</evidence>
<organism evidence="5 6">
    <name type="scientific">Flavobacterium silvaticum</name>
    <dbReference type="NCBI Taxonomy" id="1852020"/>
    <lineage>
        <taxon>Bacteria</taxon>
        <taxon>Pseudomonadati</taxon>
        <taxon>Bacteroidota</taxon>
        <taxon>Flavobacteriia</taxon>
        <taxon>Flavobacteriales</taxon>
        <taxon>Flavobacteriaceae</taxon>
        <taxon>Flavobacterium</taxon>
    </lineage>
</organism>
<sequence>MKKFSVSAFLLAASGIVFFASCSDDDNASPAATKATVIANYADIAYRNYLNAYDDAVALETAITTFNATPTAENFAAAKTAWLASRESYGTTEAFRFASGPIDIDENAPEGLINSWPLDEAYIDYVDGASDAGIINNPGLFPVISKQTLEDINQTENEESVSVGYHAIEFLLWGQDLTAPSANLPGQRPYTDFVDGGTASNQDRRRAYLAACADLLTDNLDYLVQQWQPSGVYRATFLALPENDALRNIFTGIVTLANSELAIERMQVALIGMDQEDEHSCFSDNTHRDIRLNLQGIINIYEGNYDGVDGPSLADLVGAANSTVYNSTETAINEAQSDMNAILTPFDLAISGGPSSVEGAKVQVTVDQLQVLGANLLAAAQAIGVTVNG</sequence>
<dbReference type="RefSeq" id="WP_169527198.1">
    <property type="nucleotide sequence ID" value="NZ_JAAMPU010000104.1"/>
</dbReference>
<protein>
    <recommendedName>
        <fullName evidence="4">Imelysin-like domain-containing protein</fullName>
    </recommendedName>
</protein>
<evidence type="ECO:0000259" key="4">
    <source>
        <dbReference type="Pfam" id="PF09375"/>
    </source>
</evidence>
<dbReference type="GO" id="GO:0030313">
    <property type="term" value="C:cell envelope"/>
    <property type="evidence" value="ECO:0007669"/>
    <property type="project" value="UniProtKB-SubCell"/>
</dbReference>
<reference evidence="5" key="1">
    <citation type="submission" date="2020-02" db="EMBL/GenBank/DDBJ databases">
        <title>Flavobacterium sp. genome.</title>
        <authorList>
            <person name="Jung H.S."/>
            <person name="Baek J.H."/>
            <person name="Jeon C.O."/>
        </authorList>
    </citation>
    <scope>NUCLEOTIDE SEQUENCE</scope>
    <source>
        <strain evidence="5">SE-s28</strain>
    </source>
</reference>
<keyword evidence="6" id="KW-1185">Reference proteome</keyword>
<evidence type="ECO:0000313" key="5">
    <source>
        <dbReference type="EMBL" id="NMH28088.1"/>
    </source>
</evidence>
<dbReference type="Pfam" id="PF09375">
    <property type="entry name" value="Peptidase_M75"/>
    <property type="match status" value="1"/>
</dbReference>